<name>A0AAD9N1H4_9ANNE</name>
<dbReference type="PROSITE" id="PS50005">
    <property type="entry name" value="TPR"/>
    <property type="match status" value="11"/>
</dbReference>
<evidence type="ECO:0000256" key="1">
    <source>
        <dbReference type="ARBA" id="ARBA00022737"/>
    </source>
</evidence>
<evidence type="ECO:0000256" key="3">
    <source>
        <dbReference type="PROSITE-ProRule" id="PRU00339"/>
    </source>
</evidence>
<feature type="repeat" description="TPR" evidence="3">
    <location>
        <begin position="879"/>
        <end position="912"/>
    </location>
</feature>
<gene>
    <name evidence="7" type="ORF">LSH36_289g00041</name>
</gene>
<feature type="compositionally biased region" description="Basic and acidic residues" evidence="5">
    <location>
        <begin position="324"/>
        <end position="336"/>
    </location>
</feature>
<feature type="domain" description="SEA" evidence="6">
    <location>
        <begin position="11"/>
        <end position="124"/>
    </location>
</feature>
<dbReference type="Gene3D" id="3.30.70.960">
    <property type="entry name" value="SEA domain"/>
    <property type="match status" value="1"/>
</dbReference>
<dbReference type="Pfam" id="PF07719">
    <property type="entry name" value="TPR_2"/>
    <property type="match status" value="1"/>
</dbReference>
<feature type="coiled-coil region" evidence="4">
    <location>
        <begin position="190"/>
        <end position="217"/>
    </location>
</feature>
<feature type="repeat" description="TPR" evidence="3">
    <location>
        <begin position="1093"/>
        <end position="1126"/>
    </location>
</feature>
<evidence type="ECO:0000256" key="4">
    <source>
        <dbReference type="SAM" id="Coils"/>
    </source>
</evidence>
<feature type="repeat" description="TPR" evidence="3">
    <location>
        <begin position="778"/>
        <end position="811"/>
    </location>
</feature>
<evidence type="ECO:0000259" key="6">
    <source>
        <dbReference type="PROSITE" id="PS50024"/>
    </source>
</evidence>
<dbReference type="EMBL" id="JAODUP010000289">
    <property type="protein sequence ID" value="KAK2153682.1"/>
    <property type="molecule type" value="Genomic_DNA"/>
</dbReference>
<feature type="region of interest" description="Disordered" evidence="5">
    <location>
        <begin position="234"/>
        <end position="253"/>
    </location>
</feature>
<sequence>MELAEGSSSEMLRPVNVELKLPDETFTDDLGNPQSAEYEAKRTKMEEILKNILTNALGDQYKGLEHISFSRGSVVAHFNVLVPVMAPLDISSRIEETLKLAVKRNLFGDIVVDTGSIHISDEITSKAELVKHQLSQKTSFVSFASSVKMTTRREMTDMPEIIEQRTAMPRQRHNSAPGCLDSDEDMLLIYQDYNTAMEEIMKQRKQLKEMKIMAKRTVVINEDTDVIMAHDDTESKLTADVPDKQEEPSSTDAVNKHRFSFSAAKHKELEPTPAELALEAGRAYVLLPNKAKKKKKISASDLARIDSIQSFLAQKPATRGRRSSLAEKKRPVERGLRVPQKIRERKNSLPSRYEFEAYKKRKRYNRTDFPDDREWIRSIWNKWFDDVYPPTPPDSDSDEDLQEQEEQLNVLTAHEKTVKRKTSVASTIYSENIELDPAVDNVEEPDSVELLKEEVEKLNKEIESASVPSAFQLCRRGAILRKLGQIKQALDDLSLAIQIEPMMLDAYWHRHLVYILLNKKHAALDDLNIVLKYNKSHIGAYKSRAVLYREQKDTTMAIINYTQAIKCHPDDDEAYFQRAEMYEERGDILLAMEDYSTAFKINPKNTEALFRHGIHYYKNNNWENAIQDFSELLKHNPHNAEARMLRGRTYAQLKQWNEAVEDLSAAIHLKPSNAKAFYYRACLLRKLHPKKALQDYSVSVLLDDSDENILCYLHRAILYNEIGRPEDAIPDFEAVLKLDKEFACAHVNLGLIYMQKMHNHQRAIKKFTAGIRADPTYVKAYICRAEAYTQVHDIKNALLDITRAIHLNPDLHHLYMYRGQLVLKLGNLELATFCVKHAAELKAGLGHSPTQQAIVQSFLKNYDKATEALEAATRVKPVPQLFMLLGKTRMKAQQWKEAVEAFERAIDLVKPWQEKHLWPIESAEMFYLVGMCHLEMRDYVNAHDAFNNAIQVDKRLAEAYYWRGMTRIKLKQSKGIQDFNRALALDPDLFQAYLSRAAYYGLKGRYSKGILNCNEAIRLQPTSVRAYLYRGALKYHIKAYELAIHDLSQAIAIDSTCALAYFNRAVCYHDSGNYTKALQDYGIVLMLGDYLSLKVLINRGLLYFTIKDYKNTLHDFLLAAAVNPGDKNIQHTLGLCYHKLNHLEEAVRCFTQALKLDMFFLDALIGRGNVFMDFRHEIGHMYAKRDYERAIHLNSQCLPARVNLAYNLQVSGKYQQAWHQFTAAITLDNMFRPALEGRAVINLQMSDTFAAYQDINRSFCGDKVNAMKDYQKAIKLDSTYSLAYFNAANVYLHTRQFKQALDYFNFAIKYNGKDESAYLNRAITKVMLKDGQGALSDFDAAIRLSPVSAHIYFNRGNLYASLFKYEQAEADYSKALELHPDDPLVHKRRADVRSKLDRREDAITDYKRAIQIQSQCAL</sequence>
<dbReference type="InterPro" id="IPR019734">
    <property type="entry name" value="TPR_rpt"/>
</dbReference>
<feature type="repeat" description="TPR" evidence="3">
    <location>
        <begin position="640"/>
        <end position="673"/>
    </location>
</feature>
<feature type="repeat" description="TPR" evidence="3">
    <location>
        <begin position="1349"/>
        <end position="1382"/>
    </location>
</feature>
<dbReference type="InterPro" id="IPR013105">
    <property type="entry name" value="TPR_2"/>
</dbReference>
<dbReference type="Proteomes" id="UP001208570">
    <property type="component" value="Unassembled WGS sequence"/>
</dbReference>
<keyword evidence="8" id="KW-1185">Reference proteome</keyword>
<feature type="compositionally biased region" description="Basic and acidic residues" evidence="5">
    <location>
        <begin position="234"/>
        <end position="247"/>
    </location>
</feature>
<dbReference type="Pfam" id="PF13431">
    <property type="entry name" value="TPR_17"/>
    <property type="match status" value="2"/>
</dbReference>
<evidence type="ECO:0000256" key="5">
    <source>
        <dbReference type="SAM" id="MobiDB-lite"/>
    </source>
</evidence>
<feature type="repeat" description="TPR" evidence="3">
    <location>
        <begin position="1127"/>
        <end position="1160"/>
    </location>
</feature>
<feature type="repeat" description="TPR" evidence="3">
    <location>
        <begin position="572"/>
        <end position="605"/>
    </location>
</feature>
<dbReference type="PANTHER" id="PTHR44858">
    <property type="entry name" value="TETRATRICOPEPTIDE REPEAT PROTEIN 6"/>
    <property type="match status" value="1"/>
</dbReference>
<keyword evidence="4" id="KW-0175">Coiled coil</keyword>
<dbReference type="PANTHER" id="PTHR44858:SF1">
    <property type="entry name" value="UDP-N-ACETYLGLUCOSAMINE--PEPTIDE N-ACETYLGLUCOSAMINYLTRANSFERASE SPINDLY-RELATED"/>
    <property type="match status" value="1"/>
</dbReference>
<evidence type="ECO:0000313" key="8">
    <source>
        <dbReference type="Proteomes" id="UP001208570"/>
    </source>
</evidence>
<keyword evidence="2 3" id="KW-0802">TPR repeat</keyword>
<feature type="region of interest" description="Disordered" evidence="5">
    <location>
        <begin position="314"/>
        <end position="336"/>
    </location>
</feature>
<dbReference type="InterPro" id="IPR036364">
    <property type="entry name" value="SEA_dom_sf"/>
</dbReference>
<feature type="repeat" description="TPR" evidence="3">
    <location>
        <begin position="1281"/>
        <end position="1314"/>
    </location>
</feature>
<dbReference type="Gene3D" id="1.25.40.10">
    <property type="entry name" value="Tetratricopeptide repeat domain"/>
    <property type="match status" value="10"/>
</dbReference>
<dbReference type="PROSITE" id="PS50024">
    <property type="entry name" value="SEA"/>
    <property type="match status" value="1"/>
</dbReference>
<reference evidence="7" key="1">
    <citation type="journal article" date="2023" name="Mol. Biol. Evol.">
        <title>Third-Generation Sequencing Reveals the Adaptive Role of the Epigenome in Three Deep-Sea Polychaetes.</title>
        <authorList>
            <person name="Perez M."/>
            <person name="Aroh O."/>
            <person name="Sun Y."/>
            <person name="Lan Y."/>
            <person name="Juniper S.K."/>
            <person name="Young C.R."/>
            <person name="Angers B."/>
            <person name="Qian P.Y."/>
        </authorList>
    </citation>
    <scope>NUCLEOTIDE SEQUENCE</scope>
    <source>
        <strain evidence="7">P08H-3</strain>
    </source>
</reference>
<organism evidence="7 8">
    <name type="scientific">Paralvinella palmiformis</name>
    <dbReference type="NCBI Taxonomy" id="53620"/>
    <lineage>
        <taxon>Eukaryota</taxon>
        <taxon>Metazoa</taxon>
        <taxon>Spiralia</taxon>
        <taxon>Lophotrochozoa</taxon>
        <taxon>Annelida</taxon>
        <taxon>Polychaeta</taxon>
        <taxon>Sedentaria</taxon>
        <taxon>Canalipalpata</taxon>
        <taxon>Terebellida</taxon>
        <taxon>Terebelliformia</taxon>
        <taxon>Alvinellidae</taxon>
        <taxon>Paralvinella</taxon>
    </lineage>
</organism>
<accession>A0AAD9N1H4</accession>
<feature type="repeat" description="TPR" evidence="3">
    <location>
        <begin position="606"/>
        <end position="639"/>
    </location>
</feature>
<dbReference type="SUPFAM" id="SSF48452">
    <property type="entry name" value="TPR-like"/>
    <property type="match status" value="5"/>
</dbReference>
<feature type="repeat" description="TPR" evidence="3">
    <location>
        <begin position="538"/>
        <end position="571"/>
    </location>
</feature>
<evidence type="ECO:0000256" key="2">
    <source>
        <dbReference type="ARBA" id="ARBA00022803"/>
    </source>
</evidence>
<evidence type="ECO:0000313" key="7">
    <source>
        <dbReference type="EMBL" id="KAK2153682.1"/>
    </source>
</evidence>
<proteinExistence type="predicted"/>
<dbReference type="PROSITE" id="PS50293">
    <property type="entry name" value="TPR_REGION"/>
    <property type="match status" value="1"/>
</dbReference>
<dbReference type="InterPro" id="IPR050498">
    <property type="entry name" value="Ycf3"/>
</dbReference>
<dbReference type="Pfam" id="PF00515">
    <property type="entry name" value="TPR_1"/>
    <property type="match status" value="1"/>
</dbReference>
<comment type="caution">
    <text evidence="7">The sequence shown here is derived from an EMBL/GenBank/DDBJ whole genome shotgun (WGS) entry which is preliminary data.</text>
</comment>
<keyword evidence="1" id="KW-0677">Repeat</keyword>
<dbReference type="Pfam" id="PF13432">
    <property type="entry name" value="TPR_16"/>
    <property type="match status" value="4"/>
</dbReference>
<dbReference type="SMART" id="SM00028">
    <property type="entry name" value="TPR"/>
    <property type="match status" value="24"/>
</dbReference>
<dbReference type="Pfam" id="PF01390">
    <property type="entry name" value="SEA"/>
    <property type="match status" value="1"/>
</dbReference>
<dbReference type="SUPFAM" id="SSF82671">
    <property type="entry name" value="SEA domain"/>
    <property type="match status" value="1"/>
</dbReference>
<dbReference type="InterPro" id="IPR011990">
    <property type="entry name" value="TPR-like_helical_dom_sf"/>
</dbReference>
<feature type="repeat" description="TPR" evidence="3">
    <location>
        <begin position="923"/>
        <end position="956"/>
    </location>
</feature>
<protein>
    <recommendedName>
        <fullName evidence="6">SEA domain-containing protein</fullName>
    </recommendedName>
</protein>
<dbReference type="InterPro" id="IPR000082">
    <property type="entry name" value="SEA_dom"/>
</dbReference>